<comment type="caution">
    <text evidence="2">The sequence shown here is derived from an EMBL/GenBank/DDBJ whole genome shotgun (WGS) entry which is preliminary data.</text>
</comment>
<dbReference type="EMBL" id="CARXXK010000003">
    <property type="protein sequence ID" value="CAI6363908.1"/>
    <property type="molecule type" value="Genomic_DNA"/>
</dbReference>
<feature type="coiled-coil region" evidence="1">
    <location>
        <begin position="45"/>
        <end position="79"/>
    </location>
</feature>
<gene>
    <name evidence="2" type="ORF">MEUPH1_LOCUS18795</name>
</gene>
<protein>
    <submittedName>
        <fullName evidence="2">Uncharacterized protein</fullName>
    </submittedName>
</protein>
<dbReference type="AlphaFoldDB" id="A0AAV0X6S8"/>
<accession>A0AAV0X6S8</accession>
<keyword evidence="3" id="KW-1185">Reference proteome</keyword>
<name>A0AAV0X6S8_9HEMI</name>
<evidence type="ECO:0000313" key="2">
    <source>
        <dbReference type="EMBL" id="CAI6363908.1"/>
    </source>
</evidence>
<proteinExistence type="predicted"/>
<dbReference type="Proteomes" id="UP001160148">
    <property type="component" value="Unassembled WGS sequence"/>
</dbReference>
<keyword evidence="1" id="KW-0175">Coiled coil</keyword>
<reference evidence="2 3" key="1">
    <citation type="submission" date="2023-01" db="EMBL/GenBank/DDBJ databases">
        <authorList>
            <person name="Whitehead M."/>
        </authorList>
    </citation>
    <scope>NUCLEOTIDE SEQUENCE [LARGE SCALE GENOMIC DNA]</scope>
</reference>
<evidence type="ECO:0000256" key="1">
    <source>
        <dbReference type="SAM" id="Coils"/>
    </source>
</evidence>
<evidence type="ECO:0000313" key="3">
    <source>
        <dbReference type="Proteomes" id="UP001160148"/>
    </source>
</evidence>
<sequence length="87" mass="10189">MSSSSSKSKSLDKITDENIISRKKNFVGNQFDDFNNKMDCILKEFRELNLENSKILTENKLLEDKINITNQKIDELEQKKSLKIQSY</sequence>
<organism evidence="2 3">
    <name type="scientific">Macrosiphum euphorbiae</name>
    <name type="common">potato aphid</name>
    <dbReference type="NCBI Taxonomy" id="13131"/>
    <lineage>
        <taxon>Eukaryota</taxon>
        <taxon>Metazoa</taxon>
        <taxon>Ecdysozoa</taxon>
        <taxon>Arthropoda</taxon>
        <taxon>Hexapoda</taxon>
        <taxon>Insecta</taxon>
        <taxon>Pterygota</taxon>
        <taxon>Neoptera</taxon>
        <taxon>Paraneoptera</taxon>
        <taxon>Hemiptera</taxon>
        <taxon>Sternorrhyncha</taxon>
        <taxon>Aphidomorpha</taxon>
        <taxon>Aphidoidea</taxon>
        <taxon>Aphididae</taxon>
        <taxon>Macrosiphini</taxon>
        <taxon>Macrosiphum</taxon>
    </lineage>
</organism>